<accession>A0ABP8Q5X5</accession>
<gene>
    <name evidence="1" type="ORF">GCM10023095_13110</name>
</gene>
<dbReference type="Pfam" id="PF07148">
    <property type="entry name" value="MalM"/>
    <property type="match status" value="1"/>
</dbReference>
<keyword evidence="2" id="KW-1185">Reference proteome</keyword>
<reference evidence="2" key="1">
    <citation type="journal article" date="2019" name="Int. J. Syst. Evol. Microbiol.">
        <title>The Global Catalogue of Microorganisms (GCM) 10K type strain sequencing project: providing services to taxonomists for standard genome sequencing and annotation.</title>
        <authorList>
            <consortium name="The Broad Institute Genomics Platform"/>
            <consortium name="The Broad Institute Genome Sequencing Center for Infectious Disease"/>
            <person name="Wu L."/>
            <person name="Ma J."/>
        </authorList>
    </citation>
    <scope>NUCLEOTIDE SEQUENCE [LARGE SCALE GENOMIC DNA]</scope>
    <source>
        <strain evidence="2">JCM 32226</strain>
    </source>
</reference>
<evidence type="ECO:0000313" key="1">
    <source>
        <dbReference type="EMBL" id="GAA4497093.1"/>
    </source>
</evidence>
<sequence>MLGACSTMDDLVVPTSQYKAVLDNRQQAMDALSQANSCCANVANFPYTAIPADFDSLVVIDGSSPVYQFADGKSFFAAYQLPQNSGDLRISVAAQIDKTVFKPKIVMLDAQFRVTRVIDDSIFHYEPQKLLDGDRIEGVFSVDRTYIGNPNNETYMILYTPYDKLGEMTKTISAAKLMAKSMAVVDPGMPDPEIPHSPWGLIKISLADVSSETGLANIFKPTYGPQDTAYRPKSAEAVAAAAAPNKLQVVVPAELTAAAATTATVAANNAVVAPNAQVVAQPVANSSATMLAETEQMYNQMILQAVQAGDIGKAMTLAAEAERAGSASAKNTFIQAVKQSQH</sequence>
<proteinExistence type="predicted"/>
<comment type="caution">
    <text evidence="1">The sequence shown here is derived from an EMBL/GenBank/DDBJ whole genome shotgun (WGS) entry which is preliminary data.</text>
</comment>
<protein>
    <submittedName>
        <fullName evidence="1">MalM family protein</fullName>
    </submittedName>
</protein>
<name>A0ABP8Q5X5_9GAMM</name>
<evidence type="ECO:0000313" key="2">
    <source>
        <dbReference type="Proteomes" id="UP001501321"/>
    </source>
</evidence>
<dbReference type="EMBL" id="BAABFC010000009">
    <property type="protein sequence ID" value="GAA4497093.1"/>
    <property type="molecule type" value="Genomic_DNA"/>
</dbReference>
<organism evidence="1 2">
    <name type="scientific">Pseudaeromonas paramecii</name>
    <dbReference type="NCBI Taxonomy" id="2138166"/>
    <lineage>
        <taxon>Bacteria</taxon>
        <taxon>Pseudomonadati</taxon>
        <taxon>Pseudomonadota</taxon>
        <taxon>Gammaproteobacteria</taxon>
        <taxon>Aeromonadales</taxon>
        <taxon>Aeromonadaceae</taxon>
        <taxon>Pseudaeromonas</taxon>
    </lineage>
</organism>
<dbReference type="InterPro" id="IPR010794">
    <property type="entry name" value="MalM"/>
</dbReference>
<dbReference type="Proteomes" id="UP001501321">
    <property type="component" value="Unassembled WGS sequence"/>
</dbReference>